<organism evidence="3 4">
    <name type="scientific">Lysobacter arvi</name>
    <dbReference type="NCBI Taxonomy" id="3038776"/>
    <lineage>
        <taxon>Bacteria</taxon>
        <taxon>Pseudomonadati</taxon>
        <taxon>Pseudomonadota</taxon>
        <taxon>Gammaproteobacteria</taxon>
        <taxon>Lysobacterales</taxon>
        <taxon>Lysobacteraceae</taxon>
        <taxon>Lysobacter</taxon>
    </lineage>
</organism>
<accession>A0ABU1CAI6</accession>
<dbReference type="PANTHER" id="PTHR12126">
    <property type="entry name" value="NADH-UBIQUINONE OXIDOREDUCTASE 39 KDA SUBUNIT-RELATED"/>
    <property type="match status" value="1"/>
</dbReference>
<protein>
    <submittedName>
        <fullName evidence="3">SDR family oxidoreductase</fullName>
    </submittedName>
</protein>
<evidence type="ECO:0000313" key="3">
    <source>
        <dbReference type="EMBL" id="MDR0182171.1"/>
    </source>
</evidence>
<evidence type="ECO:0000313" key="4">
    <source>
        <dbReference type="Proteomes" id="UP001233535"/>
    </source>
</evidence>
<feature type="transmembrane region" description="Helical" evidence="1">
    <location>
        <begin position="387"/>
        <end position="405"/>
    </location>
</feature>
<keyword evidence="4" id="KW-1185">Reference proteome</keyword>
<reference evidence="3 4" key="1">
    <citation type="submission" date="2023-04" db="EMBL/GenBank/DDBJ databases">
        <title>Lysobacter sp. strain UC isolated from soil sample.</title>
        <authorList>
            <person name="Choksket S."/>
            <person name="Harshvardhan F."/>
            <person name="Rana R."/>
            <person name="Patil P.B."/>
            <person name="Korpole S."/>
        </authorList>
    </citation>
    <scope>NUCLEOTIDE SEQUENCE [LARGE SCALE GENOMIC DNA]</scope>
    <source>
        <strain evidence="3 4">UC</strain>
    </source>
</reference>
<dbReference type="Pfam" id="PF13460">
    <property type="entry name" value="NAD_binding_10"/>
    <property type="match status" value="1"/>
</dbReference>
<dbReference type="InterPro" id="IPR016040">
    <property type="entry name" value="NAD(P)-bd_dom"/>
</dbReference>
<dbReference type="SUPFAM" id="SSF51735">
    <property type="entry name" value="NAD(P)-binding Rossmann-fold domains"/>
    <property type="match status" value="1"/>
</dbReference>
<keyword evidence="1" id="KW-1133">Transmembrane helix</keyword>
<dbReference type="InterPro" id="IPR025695">
    <property type="entry name" value="DoxX-like"/>
</dbReference>
<evidence type="ECO:0000256" key="1">
    <source>
        <dbReference type="SAM" id="Phobius"/>
    </source>
</evidence>
<dbReference type="InterPro" id="IPR036291">
    <property type="entry name" value="NAD(P)-bd_dom_sf"/>
</dbReference>
<feature type="domain" description="NAD(P)-binding" evidence="2">
    <location>
        <begin position="17"/>
        <end position="169"/>
    </location>
</feature>
<dbReference type="Pfam" id="PF13781">
    <property type="entry name" value="DoxX_3"/>
    <property type="match status" value="1"/>
</dbReference>
<name>A0ABU1CAI6_9GAMM</name>
<sequence length="437" mass="46863">MGATILREAVVRVLMTGSTGLIGSAVVRRLSDAGHELVLVVRDVEAARARWPNARVVRGGFGGDTPAWPEYLRDVDVVINAVGIFTEQAGQSFDAVHVKGPAELFRAAAQAGVRRVIQISALGASAYRDEAYLSSKGRADAQLAALPIESTIVRPSLVFAPEGPSTQWFAALAVLPVTPLPGGGNQALQPVHIDDVAEAIARLVVAPKVPPELVLVGPRALTLRQYLAALRRGLGARGAFIGIPASLLRTASRLFGRFSPWLSGETMRMLDAGSTGAPAPLTHLLGREPRDVDTFVDPGNRRALRTAAMLQWLRPLLRYCLASMWLATAMVSAFVYPVRDSLALLARTGLHGAVADVALYGAAALDAVLGLMLFAPRWRRLSYSLQLLLIAAYTAIITVFLPEYWAHPYGPILKNVPLLAAIATARELDAPNGRHRR</sequence>
<evidence type="ECO:0000259" key="2">
    <source>
        <dbReference type="Pfam" id="PF13460"/>
    </source>
</evidence>
<comment type="caution">
    <text evidence="3">The sequence shown here is derived from an EMBL/GenBank/DDBJ whole genome shotgun (WGS) entry which is preliminary data.</text>
</comment>
<gene>
    <name evidence="3" type="ORF">P8609_04190</name>
</gene>
<keyword evidence="1" id="KW-0472">Membrane</keyword>
<keyword evidence="1" id="KW-0812">Transmembrane</keyword>
<proteinExistence type="predicted"/>
<dbReference type="Gene3D" id="3.40.50.720">
    <property type="entry name" value="NAD(P)-binding Rossmann-like Domain"/>
    <property type="match status" value="1"/>
</dbReference>
<dbReference type="Proteomes" id="UP001233535">
    <property type="component" value="Unassembled WGS sequence"/>
</dbReference>
<dbReference type="EMBL" id="JARUHG010000001">
    <property type="protein sequence ID" value="MDR0182171.1"/>
    <property type="molecule type" value="Genomic_DNA"/>
</dbReference>
<dbReference type="PANTHER" id="PTHR12126:SF11">
    <property type="entry name" value="NADH DEHYDROGENASE [UBIQUINONE] 1 ALPHA SUBCOMPLEX SUBUNIT 9, MITOCHONDRIAL"/>
    <property type="match status" value="1"/>
</dbReference>
<feature type="transmembrane region" description="Helical" evidence="1">
    <location>
        <begin position="316"/>
        <end position="337"/>
    </location>
</feature>
<dbReference type="InterPro" id="IPR051207">
    <property type="entry name" value="ComplexI_NDUFA9_subunit"/>
</dbReference>
<feature type="transmembrane region" description="Helical" evidence="1">
    <location>
        <begin position="357"/>
        <end position="375"/>
    </location>
</feature>